<sequence length="220" mass="25398">MQFKLTVDCVVLAYDHTLNRLLVLLTKRSKEPQLGRWALPGGFVTRTEEFIHTAQRKLEEETGVRDLYLEQLKAYSLTDASIHNRIASVAFYALLKWADYAPMLVDTNRNQWVPVNQMPALPFDHPQKVADALTRLKQTIKTSPVAFYLLPIKFSLKQLQQVYELIYGYLVDTRNFRKGVKGLPYITAINEVESNVSHRPAQLYRFDLNSYQVFTATETV</sequence>
<dbReference type="Gene3D" id="1.10.10.10">
    <property type="entry name" value="Winged helix-like DNA-binding domain superfamily/Winged helix DNA-binding domain"/>
    <property type="match status" value="1"/>
</dbReference>
<dbReference type="InterPro" id="IPR015797">
    <property type="entry name" value="NUDIX_hydrolase-like_dom_sf"/>
</dbReference>
<gene>
    <name evidence="2" type="ORF">CWM47_32540</name>
</gene>
<dbReference type="Gene3D" id="3.90.79.10">
    <property type="entry name" value="Nucleoside Triphosphate Pyrophosphohydrolase"/>
    <property type="match status" value="1"/>
</dbReference>
<dbReference type="SUPFAM" id="SSF46785">
    <property type="entry name" value="Winged helix' DNA-binding domain"/>
    <property type="match status" value="1"/>
</dbReference>
<dbReference type="InterPro" id="IPR000086">
    <property type="entry name" value="NUDIX_hydrolase_dom"/>
</dbReference>
<evidence type="ECO:0000313" key="3">
    <source>
        <dbReference type="Proteomes" id="UP000232883"/>
    </source>
</evidence>
<dbReference type="OrthoDB" id="9786141at2"/>
<dbReference type="KEGG" id="spir:CWM47_32540"/>
<name>A0A2K8Z8I1_9BACT</name>
<evidence type="ECO:0000313" key="2">
    <source>
        <dbReference type="EMBL" id="AUD06160.1"/>
    </source>
</evidence>
<dbReference type="PROSITE" id="PS51462">
    <property type="entry name" value="NUDIX"/>
    <property type="match status" value="1"/>
</dbReference>
<dbReference type="Proteomes" id="UP000232883">
    <property type="component" value="Chromosome"/>
</dbReference>
<dbReference type="CDD" id="cd18873">
    <property type="entry name" value="NUDIX_NadM_like"/>
    <property type="match status" value="1"/>
</dbReference>
<dbReference type="InterPro" id="IPR036388">
    <property type="entry name" value="WH-like_DNA-bd_sf"/>
</dbReference>
<dbReference type="EMBL" id="CP025096">
    <property type="protein sequence ID" value="AUD06160.1"/>
    <property type="molecule type" value="Genomic_DNA"/>
</dbReference>
<dbReference type="GO" id="GO:0016787">
    <property type="term" value="F:hydrolase activity"/>
    <property type="evidence" value="ECO:0007669"/>
    <property type="project" value="UniProtKB-KW"/>
</dbReference>
<dbReference type="AlphaFoldDB" id="A0A2K8Z8I1"/>
<keyword evidence="3" id="KW-1185">Reference proteome</keyword>
<proteinExistence type="predicted"/>
<dbReference type="PANTHER" id="PTHR43736">
    <property type="entry name" value="ADP-RIBOSE PYROPHOSPHATASE"/>
    <property type="match status" value="1"/>
</dbReference>
<dbReference type="InterPro" id="IPR054105">
    <property type="entry name" value="WHD_NrtR"/>
</dbReference>
<dbReference type="InterPro" id="IPR036390">
    <property type="entry name" value="WH_DNA-bd_sf"/>
</dbReference>
<dbReference type="PANTHER" id="PTHR43736:SF4">
    <property type="entry name" value="SLR1690 PROTEIN"/>
    <property type="match status" value="1"/>
</dbReference>
<feature type="domain" description="Nudix hydrolase" evidence="1">
    <location>
        <begin position="4"/>
        <end position="135"/>
    </location>
</feature>
<evidence type="ECO:0000259" key="1">
    <source>
        <dbReference type="PROSITE" id="PS51462"/>
    </source>
</evidence>
<dbReference type="Pfam" id="PF00293">
    <property type="entry name" value="NUDIX"/>
    <property type="match status" value="1"/>
</dbReference>
<reference evidence="2 3" key="1">
    <citation type="submission" date="2017-11" db="EMBL/GenBank/DDBJ databases">
        <title>Taxonomic description and genome sequences of Spirosoma HA7 sp. nov., isolated from pollen microhabitat of Corylus avellana.</title>
        <authorList>
            <person name="Ambika Manirajan B."/>
            <person name="Suarez C."/>
            <person name="Ratering S."/>
            <person name="Geissler-Plaum R."/>
            <person name="Cardinale M."/>
            <person name="Sylvia S."/>
        </authorList>
    </citation>
    <scope>NUCLEOTIDE SEQUENCE [LARGE SCALE GENOMIC DNA]</scope>
    <source>
        <strain evidence="2 3">HA7</strain>
    </source>
</reference>
<dbReference type="SUPFAM" id="SSF55811">
    <property type="entry name" value="Nudix"/>
    <property type="match status" value="1"/>
</dbReference>
<keyword evidence="2" id="KW-0378">Hydrolase</keyword>
<accession>A0A2K8Z8I1</accession>
<dbReference type="Pfam" id="PF21906">
    <property type="entry name" value="WHD_NrtR"/>
    <property type="match status" value="1"/>
</dbReference>
<dbReference type="RefSeq" id="WP_100992710.1">
    <property type="nucleotide sequence ID" value="NZ_CP025096.1"/>
</dbReference>
<organism evidence="2 3">
    <name type="scientific">Spirosoma pollinicola</name>
    <dbReference type="NCBI Taxonomy" id="2057025"/>
    <lineage>
        <taxon>Bacteria</taxon>
        <taxon>Pseudomonadati</taxon>
        <taxon>Bacteroidota</taxon>
        <taxon>Cytophagia</taxon>
        <taxon>Cytophagales</taxon>
        <taxon>Cytophagaceae</taxon>
        <taxon>Spirosoma</taxon>
    </lineage>
</organism>
<protein>
    <submittedName>
        <fullName evidence="2">NUDIX hydrolase</fullName>
    </submittedName>
</protein>